<name>F6EWD6_SPHCR</name>
<dbReference type="HOGENOM" id="CLU_723411_0_0_5"/>
<evidence type="ECO:0000256" key="1">
    <source>
        <dbReference type="SAM" id="MobiDB-lite"/>
    </source>
</evidence>
<dbReference type="KEGG" id="sch:Sphch_2169"/>
<dbReference type="RefSeq" id="WP_013848074.1">
    <property type="nucleotide sequence ID" value="NC_015593.1"/>
</dbReference>
<protein>
    <submittedName>
        <fullName evidence="2">Uncharacterized protein</fullName>
    </submittedName>
</protein>
<dbReference type="Proteomes" id="UP000007150">
    <property type="component" value="Chromosome 1"/>
</dbReference>
<gene>
    <name evidence="2" type="ORF">Sphch_2169</name>
</gene>
<proteinExistence type="predicted"/>
<evidence type="ECO:0000313" key="3">
    <source>
        <dbReference type="Proteomes" id="UP000007150"/>
    </source>
</evidence>
<keyword evidence="3" id="KW-1185">Reference proteome</keyword>
<organism evidence="2 3">
    <name type="scientific">Sphingobium chlorophenolicum L-1</name>
    <dbReference type="NCBI Taxonomy" id="690566"/>
    <lineage>
        <taxon>Bacteria</taxon>
        <taxon>Pseudomonadati</taxon>
        <taxon>Pseudomonadota</taxon>
        <taxon>Alphaproteobacteria</taxon>
        <taxon>Sphingomonadales</taxon>
        <taxon>Sphingomonadaceae</taxon>
        <taxon>Sphingobium</taxon>
    </lineage>
</organism>
<dbReference type="EMBL" id="CP002798">
    <property type="protein sequence ID" value="AEG49830.1"/>
    <property type="molecule type" value="Genomic_DNA"/>
</dbReference>
<evidence type="ECO:0000313" key="2">
    <source>
        <dbReference type="EMBL" id="AEG49830.1"/>
    </source>
</evidence>
<reference evidence="2 3" key="1">
    <citation type="submission" date="2011-05" db="EMBL/GenBank/DDBJ databases">
        <title>Complete sequence of chromosome 1 of Sphingobium chlorophenolicum L-1.</title>
        <authorList>
            <consortium name="US DOE Joint Genome Institute"/>
            <person name="Lucas S."/>
            <person name="Han J."/>
            <person name="Lapidus A."/>
            <person name="Cheng J.-F."/>
            <person name="Goodwin L."/>
            <person name="Pitluck S."/>
            <person name="Peters L."/>
            <person name="Daligault H."/>
            <person name="Han C."/>
            <person name="Tapia R."/>
            <person name="Land M."/>
            <person name="Hauser L."/>
            <person name="Kyrpides N."/>
            <person name="Ivanova N."/>
            <person name="Pagani I."/>
            <person name="Turner P."/>
            <person name="Copley S."/>
            <person name="Woyke T."/>
        </authorList>
    </citation>
    <scope>NUCLEOTIDE SEQUENCE [LARGE SCALE GENOMIC DNA]</scope>
    <source>
        <strain evidence="2 3">L-1</strain>
    </source>
</reference>
<accession>F6EWD6</accession>
<feature type="region of interest" description="Disordered" evidence="1">
    <location>
        <begin position="102"/>
        <end position="127"/>
    </location>
</feature>
<sequence>MYDQQLAAEKKSVERLAFEDYLRTGRRLSPQAWKQGIECKFNPYHDPRNGRFTFAPGGPRSLNHIVISDRRGLHRSEQQHPGTMVAVDAMVESAPIRPTRVDAIGDDVYGPNETSATIKPAQYRPNPRARMGGNGGPPLNDPLTLERTFPGLANAPGGSLVALADNILDLTGPTNRLTAGLAEDHVNMLIQQIRTIDSSYRLDSLGFPMTLEGQVNLIRQLRLDRAEVAYRVKGESRPLQVEVLRYVQDRTDKAYEKGIEEFNAGRLKVRLSREEAIGNYVDRAVRHDLKRLYNRMEIVTSREGPIRIIGREYSNYGTDKSYRIPDARVANVAFDVSLTRKTALTPQVQGFFGSDWKPDTVIIVRPSQLGPGNTYAIPRSGR</sequence>
<dbReference type="AlphaFoldDB" id="F6EWD6"/>